<reference evidence="7" key="1">
    <citation type="journal article" date="2008" name="Nature">
        <title>The amphioxus genome and the evolution of the chordate karyotype.</title>
        <authorList>
            <consortium name="US DOE Joint Genome Institute (JGI-PGF)"/>
            <person name="Putnam N.H."/>
            <person name="Butts T."/>
            <person name="Ferrier D.E.K."/>
            <person name="Furlong R.F."/>
            <person name="Hellsten U."/>
            <person name="Kawashima T."/>
            <person name="Robinson-Rechavi M."/>
            <person name="Shoguchi E."/>
            <person name="Terry A."/>
            <person name="Yu J.-K."/>
            <person name="Benito-Gutierrez E.L."/>
            <person name="Dubchak I."/>
            <person name="Garcia-Fernandez J."/>
            <person name="Gibson-Brown J.J."/>
            <person name="Grigoriev I.V."/>
            <person name="Horton A.C."/>
            <person name="de Jong P.J."/>
            <person name="Jurka J."/>
            <person name="Kapitonov V.V."/>
            <person name="Kohara Y."/>
            <person name="Kuroki Y."/>
            <person name="Lindquist E."/>
            <person name="Lucas S."/>
            <person name="Osoegawa K."/>
            <person name="Pennacchio L.A."/>
            <person name="Salamov A.A."/>
            <person name="Satou Y."/>
            <person name="Sauka-Spengler T."/>
            <person name="Schmutz J."/>
            <person name="Shin-I T."/>
            <person name="Toyoda A."/>
            <person name="Bronner-Fraser M."/>
            <person name="Fujiyama A."/>
            <person name="Holland L.Z."/>
            <person name="Holland P.W.H."/>
            <person name="Satoh N."/>
            <person name="Rokhsar D.S."/>
        </authorList>
    </citation>
    <scope>NUCLEOTIDE SEQUENCE [LARGE SCALE GENOMIC DNA]</scope>
    <source>
        <strain evidence="7">S238N-H82</strain>
        <tissue evidence="7">Testes</tissue>
    </source>
</reference>
<feature type="transmembrane region" description="Helical" evidence="4">
    <location>
        <begin position="66"/>
        <end position="89"/>
    </location>
</feature>
<feature type="compositionally biased region" description="Polar residues" evidence="3">
    <location>
        <begin position="299"/>
        <end position="310"/>
    </location>
</feature>
<dbReference type="SUPFAM" id="SSF56487">
    <property type="entry name" value="SRCR-like"/>
    <property type="match status" value="2"/>
</dbReference>
<keyword evidence="4" id="KW-1133">Transmembrane helix</keyword>
<feature type="compositionally biased region" description="Polar residues" evidence="3">
    <location>
        <begin position="1042"/>
        <end position="1054"/>
    </location>
</feature>
<keyword evidence="4" id="KW-0812">Transmembrane</keyword>
<sequence>MEKLVLQVVLVVLSAGISAADPPNGLYIAEDTTGTPVPGYTTRPEAVPTTADRGDIKHQVPVNTGLVAGVTVGATAFVGIAVAAVYAYMRRKKTTGDKSTGTERTHYVNGQFLDDEQRARTNQEVPDRNRPIPTAPCDSSDVYLEPGVPIDDHDYICLDNRDNAFSNNDPNYVNQQPSHRYVNASETGVGRDSVVYEDTIVPRRNREERATVNSMGYTTKPEEAKTTLKIANARPPKNTDSFSNPAVPPTPTNIDALYAKPDKKRKQKKMSSPDDPSYQDVIPTGAQHQYATVNDDLPPNSSVQQDPNPYGSIQNDPQYAVVHKVVIIAATTAGATFLLVLAVTITFVIIRRRSKAREKQEASVRLSVMDGHLHPTMGGTANQPFSGNTNVDELYAKPDKKKIKREHPQQHKLNPDDPSYQDVIPTGAQHQYATVQDEPRAYTAVRDEHNLYDSIQEDQQYATVQKGRKHDPNVATNPLYALIAGAAGGGAALLLTIFGVVAFCIVRKRSSAPKKNTSHSAAINLHEVGAGTGDFRNSSRQPNDENVDALYAKPDKKRRNQPQQPKYTADPDDPSYQDVMPTGAHHQYATVQDERHPYTAVRDEPNLYDSIQDDQQYATVQKGRKHDPNVETNPLYGKGSVDNTAYNPGPLSNDKDRVPKCVGPPPSYSNSTFDRCVANQATGGCNCTDPAETCSFGDQLYYTCNHGIGLDFIIVCNYKDAVGNFFGFIILQDSREKFEACTGCIRFVGNETTPNETTGVLQVYFNTTWRTVCYTGIWTQLTIVDIACRMLGFNSHGSPAVQLAIHQLPPGVSIDAWTVNIEHTCSGTVTSLWDCDKTYSEPCWLTYAVGGINTTFPGLMSCQPPTTTISNPTTPGPDVTTHTEDCVGPPPSYNNSIYQDCVANQPTGGCNCNETGKTCIHGDQLYYKCDHGIDLDFIITCDRKDWDANLGFVSLPDSKDEFEACTGCIRLIGNETMPHETTGILQVYYNNKWGSVCQTATWNQPTVLDIACRMLGFNSRGSPAVQVAILNTTFPDLMSCQPPATTIPNPTTSGPDVATEGEPAQLQEMRQVGEASDERLSIEVKDGTSGTAANQTSTDPGCSQSTGEPSASEPSAQTDSPKRPGSAMTPIDS</sequence>
<dbReference type="CDD" id="cd12087">
    <property type="entry name" value="TM_EGFR-like"/>
    <property type="match status" value="1"/>
</dbReference>
<feature type="region of interest" description="Disordered" evidence="3">
    <location>
        <begin position="1069"/>
        <end position="1133"/>
    </location>
</feature>
<dbReference type="SMART" id="SM00202">
    <property type="entry name" value="SR"/>
    <property type="match status" value="1"/>
</dbReference>
<feature type="transmembrane region" description="Helical" evidence="4">
    <location>
        <begin position="325"/>
        <end position="350"/>
    </location>
</feature>
<feature type="domain" description="SRCR" evidence="6">
    <location>
        <begin position="969"/>
        <end position="1019"/>
    </location>
</feature>
<comment type="caution">
    <text evidence="2">Lacks conserved residue(s) required for the propagation of feature annotation.</text>
</comment>
<name>C3ZI36_BRAFL</name>
<feature type="region of interest" description="Disordered" evidence="3">
    <location>
        <begin position="291"/>
        <end position="310"/>
    </location>
</feature>
<dbReference type="PROSITE" id="PS50287">
    <property type="entry name" value="SRCR_2"/>
    <property type="match status" value="2"/>
</dbReference>
<feature type="compositionally biased region" description="Basic and acidic residues" evidence="3">
    <location>
        <begin position="1076"/>
        <end position="1086"/>
    </location>
</feature>
<accession>C3ZI36</accession>
<protein>
    <recommendedName>
        <fullName evidence="6">SRCR domain-containing protein</fullName>
    </recommendedName>
</protein>
<feature type="region of interest" description="Disordered" evidence="3">
    <location>
        <begin position="1040"/>
        <end position="1059"/>
    </location>
</feature>
<evidence type="ECO:0000256" key="1">
    <source>
        <dbReference type="ARBA" id="ARBA00023157"/>
    </source>
</evidence>
<dbReference type="EMBL" id="GG666626">
    <property type="protein sequence ID" value="EEN47778.1"/>
    <property type="molecule type" value="Genomic_DNA"/>
</dbReference>
<feature type="region of interest" description="Disordered" evidence="3">
    <location>
        <begin position="530"/>
        <end position="581"/>
    </location>
</feature>
<feature type="disulfide bond" evidence="2">
    <location>
        <begin position="825"/>
        <end position="835"/>
    </location>
</feature>
<feature type="region of interest" description="Disordered" evidence="3">
    <location>
        <begin position="622"/>
        <end position="643"/>
    </location>
</feature>
<feature type="transmembrane region" description="Helical" evidence="4">
    <location>
        <begin position="479"/>
        <end position="506"/>
    </location>
</feature>
<feature type="domain" description="SRCR" evidence="6">
    <location>
        <begin position="745"/>
        <end position="835"/>
    </location>
</feature>
<evidence type="ECO:0000256" key="4">
    <source>
        <dbReference type="SAM" id="Phobius"/>
    </source>
</evidence>
<dbReference type="InParanoid" id="C3ZI36"/>
<proteinExistence type="predicted"/>
<evidence type="ECO:0000256" key="3">
    <source>
        <dbReference type="SAM" id="MobiDB-lite"/>
    </source>
</evidence>
<keyword evidence="1 2" id="KW-1015">Disulfide bond</keyword>
<dbReference type="Gene3D" id="3.10.250.10">
    <property type="entry name" value="SRCR-like domain"/>
    <property type="match status" value="2"/>
</dbReference>
<dbReference type="Pfam" id="PF00530">
    <property type="entry name" value="SRCR"/>
    <property type="match status" value="1"/>
</dbReference>
<feature type="region of interest" description="Disordered" evidence="3">
    <location>
        <begin position="232"/>
        <end position="282"/>
    </location>
</feature>
<gene>
    <name evidence="7" type="ORF">BRAFLDRAFT_83541</name>
</gene>
<keyword evidence="5" id="KW-0732">Signal</keyword>
<dbReference type="InterPro" id="IPR001190">
    <property type="entry name" value="SRCR"/>
</dbReference>
<dbReference type="InterPro" id="IPR036772">
    <property type="entry name" value="SRCR-like_dom_sf"/>
</dbReference>
<evidence type="ECO:0000259" key="6">
    <source>
        <dbReference type="PROSITE" id="PS50287"/>
    </source>
</evidence>
<organism>
    <name type="scientific">Branchiostoma floridae</name>
    <name type="common">Florida lancelet</name>
    <name type="synonym">Amphioxus</name>
    <dbReference type="NCBI Taxonomy" id="7739"/>
    <lineage>
        <taxon>Eukaryota</taxon>
        <taxon>Metazoa</taxon>
        <taxon>Chordata</taxon>
        <taxon>Cephalochordata</taxon>
        <taxon>Leptocardii</taxon>
        <taxon>Amphioxiformes</taxon>
        <taxon>Branchiostomatidae</taxon>
        <taxon>Branchiostoma</taxon>
    </lineage>
</organism>
<feature type="compositionally biased region" description="Polar residues" evidence="3">
    <location>
        <begin position="1088"/>
        <end position="1119"/>
    </location>
</feature>
<dbReference type="GO" id="GO:0016020">
    <property type="term" value="C:membrane"/>
    <property type="evidence" value="ECO:0007669"/>
    <property type="project" value="InterPro"/>
</dbReference>
<evidence type="ECO:0000256" key="5">
    <source>
        <dbReference type="SAM" id="SignalP"/>
    </source>
</evidence>
<evidence type="ECO:0000313" key="7">
    <source>
        <dbReference type="EMBL" id="EEN47778.1"/>
    </source>
</evidence>
<keyword evidence="4" id="KW-0472">Membrane</keyword>
<feature type="signal peptide" evidence="5">
    <location>
        <begin position="1"/>
        <end position="20"/>
    </location>
</feature>
<dbReference type="AlphaFoldDB" id="C3ZI36"/>
<evidence type="ECO:0000256" key="2">
    <source>
        <dbReference type="PROSITE-ProRule" id="PRU00196"/>
    </source>
</evidence>
<feature type="chain" id="PRO_5002934657" description="SRCR domain-containing protein" evidence="5">
    <location>
        <begin position="21"/>
        <end position="1133"/>
    </location>
</feature>